<dbReference type="EMBL" id="ABVQ01000035">
    <property type="protein sequence ID" value="EEC58073.1"/>
    <property type="molecule type" value="Genomic_DNA"/>
</dbReference>
<dbReference type="HOGENOM" id="CLU_775362_0_0_9"/>
<sequence length="357" mass="39703">MVNRPTINKIDVFDASMPADIEFCWQGIQPYASRLYIYESDASSESSQPVFTQYCESIRLRQQIPANTLKNSHSYYAVIILYDSVGNPSEISYRQYFSCYSAPALTFTGLETDGSTILNVSGFNVTVTYSQAENRPISEYSYTLYDSYKTPVYSSGSKYQSAGDGNIITCPLRSLISDCTYYFSIDVISIDNVCIHSPLIEFSVYYSTPASCSALNAVCDRDAGYVKYSTNIIDVQGHSSGEYVIDNGILNIISGTVYYNTGFSITSDFTFAVRFMGGTSVCLYSSPDTDSSVAGSRITLSSLEYEGRIHYRLSISDGVLPPVILYSDFYDKDAMRTVYVRRKNNLYSLYVATGGEI</sequence>
<dbReference type="eggNOG" id="ENOG5033K43">
    <property type="taxonomic scope" value="Bacteria"/>
</dbReference>
<reference evidence="1 2" key="1">
    <citation type="submission" date="2008-11" db="EMBL/GenBank/DDBJ databases">
        <title>Draft genome sequence of Bacteroides pectinophilus (ATCC 43243).</title>
        <authorList>
            <person name="Sudarsanam P."/>
            <person name="Ley R."/>
            <person name="Guruge J."/>
            <person name="Turnbaugh P.J."/>
            <person name="Mahowald M."/>
            <person name="Liep D."/>
            <person name="Gordon J."/>
        </authorList>
    </citation>
    <scope>NUCLEOTIDE SEQUENCE [LARGE SCALE GENOMIC DNA]</scope>
    <source>
        <strain evidence="1 2">ATCC 43243</strain>
    </source>
</reference>
<reference evidence="1 2" key="2">
    <citation type="submission" date="2008-11" db="EMBL/GenBank/DDBJ databases">
        <authorList>
            <person name="Fulton L."/>
            <person name="Clifton S."/>
            <person name="Fulton B."/>
            <person name="Xu J."/>
            <person name="Minx P."/>
            <person name="Pepin K.H."/>
            <person name="Johnson M."/>
            <person name="Bhonagiri V."/>
            <person name="Nash W.E."/>
            <person name="Mardis E.R."/>
            <person name="Wilson R.K."/>
        </authorList>
    </citation>
    <scope>NUCLEOTIDE SEQUENCE [LARGE SCALE GENOMIC DNA]</scope>
    <source>
        <strain evidence="1 2">ATCC 43243</strain>
    </source>
</reference>
<dbReference type="Proteomes" id="UP000003136">
    <property type="component" value="Unassembled WGS sequence"/>
</dbReference>
<dbReference type="STRING" id="483218.BACPEC_01058"/>
<evidence type="ECO:0000313" key="2">
    <source>
        <dbReference type="Proteomes" id="UP000003136"/>
    </source>
</evidence>
<protein>
    <submittedName>
        <fullName evidence="1">Uncharacterized protein</fullName>
    </submittedName>
</protein>
<dbReference type="AlphaFoldDB" id="B7AQV1"/>
<gene>
    <name evidence="1" type="ORF">BACPEC_01058</name>
</gene>
<comment type="caution">
    <text evidence="1">The sequence shown here is derived from an EMBL/GenBank/DDBJ whole genome shotgun (WGS) entry which is preliminary data.</text>
</comment>
<evidence type="ECO:0000313" key="1">
    <source>
        <dbReference type="EMBL" id="EEC58073.1"/>
    </source>
</evidence>
<keyword evidence="2" id="KW-1185">Reference proteome</keyword>
<proteinExistence type="predicted"/>
<accession>B7AQV1</accession>
<name>B7AQV1_9FIRM</name>
<organism evidence="1 2">
    <name type="scientific">[Bacteroides] pectinophilus ATCC 43243</name>
    <dbReference type="NCBI Taxonomy" id="483218"/>
    <lineage>
        <taxon>Bacteria</taxon>
        <taxon>Bacillati</taxon>
        <taxon>Bacillota</taxon>
        <taxon>Clostridia</taxon>
        <taxon>Eubacteriales</taxon>
    </lineage>
</organism>